<evidence type="ECO:0000313" key="1">
    <source>
        <dbReference type="EMBL" id="KAK9844239.1"/>
    </source>
</evidence>
<protein>
    <recommendedName>
        <fullName evidence="3">Nudix hydrolase domain-containing protein</fullName>
    </recommendedName>
</protein>
<comment type="caution">
    <text evidence="1">The sequence shown here is derived from an EMBL/GenBank/DDBJ whole genome shotgun (WGS) entry which is preliminary data.</text>
</comment>
<reference evidence="1 2" key="1">
    <citation type="journal article" date="2024" name="Nat. Commun.">
        <title>Phylogenomics reveals the evolutionary origins of lichenization in chlorophyte algae.</title>
        <authorList>
            <person name="Puginier C."/>
            <person name="Libourel C."/>
            <person name="Otte J."/>
            <person name="Skaloud P."/>
            <person name="Haon M."/>
            <person name="Grisel S."/>
            <person name="Petersen M."/>
            <person name="Berrin J.G."/>
            <person name="Delaux P.M."/>
            <person name="Dal Grande F."/>
            <person name="Keller J."/>
        </authorList>
    </citation>
    <scope>NUCLEOTIDE SEQUENCE [LARGE SCALE GENOMIC DNA]</scope>
    <source>
        <strain evidence="1 2">SAG 2523</strain>
    </source>
</reference>
<name>A0AAW1SFB0_9CHLO</name>
<organism evidence="1 2">
    <name type="scientific">Apatococcus fuscideae</name>
    <dbReference type="NCBI Taxonomy" id="2026836"/>
    <lineage>
        <taxon>Eukaryota</taxon>
        <taxon>Viridiplantae</taxon>
        <taxon>Chlorophyta</taxon>
        <taxon>core chlorophytes</taxon>
        <taxon>Trebouxiophyceae</taxon>
        <taxon>Chlorellales</taxon>
        <taxon>Chlorellaceae</taxon>
        <taxon>Apatococcus</taxon>
    </lineage>
</organism>
<dbReference type="Proteomes" id="UP001485043">
    <property type="component" value="Unassembled WGS sequence"/>
</dbReference>
<keyword evidence="2" id="KW-1185">Reference proteome</keyword>
<dbReference type="SUPFAM" id="SSF55811">
    <property type="entry name" value="Nudix"/>
    <property type="match status" value="1"/>
</dbReference>
<gene>
    <name evidence="1" type="ORF">WJX84_006470</name>
</gene>
<evidence type="ECO:0000313" key="2">
    <source>
        <dbReference type="Proteomes" id="UP001485043"/>
    </source>
</evidence>
<dbReference type="Gene3D" id="3.90.79.10">
    <property type="entry name" value="Nucleoside Triphosphate Pyrophosphohydrolase"/>
    <property type="match status" value="1"/>
</dbReference>
<sequence>MNAGGGHFTRSQTAFDFKAAGVLPFAVSQSTAFVLLGAELKKTGPGGKLLRTMWSDFGGGREAVDSDSQATAGREFAEETLGIFGGCAVDESCVRQCSSDMSAQLRQDGGSIRVEHQLKKGVYVMYITQTSFVDPLMFAMAINQNNQTGAVAGAEKTAFAWVPLQELLAAVKQAASRCIHALLPVSDLLRLLGSWSL</sequence>
<proteinExistence type="predicted"/>
<accession>A0AAW1SFB0</accession>
<evidence type="ECO:0008006" key="3">
    <source>
        <dbReference type="Google" id="ProtNLM"/>
    </source>
</evidence>
<dbReference type="AlphaFoldDB" id="A0AAW1SFB0"/>
<dbReference type="EMBL" id="JALJOV010001646">
    <property type="protein sequence ID" value="KAK9844239.1"/>
    <property type="molecule type" value="Genomic_DNA"/>
</dbReference>
<dbReference type="InterPro" id="IPR015797">
    <property type="entry name" value="NUDIX_hydrolase-like_dom_sf"/>
</dbReference>